<dbReference type="OrthoDB" id="3698467at2759"/>
<gene>
    <name evidence="1" type="ORF">PTT_16779</name>
</gene>
<organism evidence="2">
    <name type="scientific">Pyrenophora teres f. teres (strain 0-1)</name>
    <name type="common">Barley net blotch fungus</name>
    <name type="synonym">Drechslera teres f. teres</name>
    <dbReference type="NCBI Taxonomy" id="861557"/>
    <lineage>
        <taxon>Eukaryota</taxon>
        <taxon>Fungi</taxon>
        <taxon>Dikarya</taxon>
        <taxon>Ascomycota</taxon>
        <taxon>Pezizomycotina</taxon>
        <taxon>Dothideomycetes</taxon>
        <taxon>Pleosporomycetidae</taxon>
        <taxon>Pleosporales</taxon>
        <taxon>Pleosporineae</taxon>
        <taxon>Pleosporaceae</taxon>
        <taxon>Pyrenophora</taxon>
    </lineage>
</organism>
<evidence type="ECO:0000313" key="2">
    <source>
        <dbReference type="Proteomes" id="UP000001067"/>
    </source>
</evidence>
<sequence length="179" mass="19970">MAQAAASAANAAASNAVVAFTEYPKHKILVPGHFSSDDSELLRELQERAIKAGAVSGVRKDTMVNIAAWTNEAPARPCIHINFRPIPRVNFDYLAFSPLSLVEECGFVIAGVCVTSMRQISQLRQDSKVPKIPNTLDDEINKILRRLESRFECNRVHQDHEVRAIDTRIEIMADPYRTP</sequence>
<proteinExistence type="predicted"/>
<dbReference type="HOGENOM" id="CLU_128894_0_0_1"/>
<dbReference type="KEGG" id="pte:PTT_16779"/>
<dbReference type="Proteomes" id="UP000001067">
    <property type="component" value="Unassembled WGS sequence"/>
</dbReference>
<name>E3S2Z4_PYRTT</name>
<dbReference type="EMBL" id="GL536886">
    <property type="protein sequence ID" value="EFQ87654.1"/>
    <property type="molecule type" value="Genomic_DNA"/>
</dbReference>
<dbReference type="AlphaFoldDB" id="E3S2Z4"/>
<protein>
    <submittedName>
        <fullName evidence="1">Uncharacterized protein</fullName>
    </submittedName>
</protein>
<keyword evidence="2" id="KW-1185">Reference proteome</keyword>
<reference evidence="1 2" key="1">
    <citation type="journal article" date="2010" name="Genome Biol.">
        <title>A first genome assembly of the barley fungal pathogen Pyrenophora teres f. teres.</title>
        <authorList>
            <person name="Ellwood S.R."/>
            <person name="Liu Z."/>
            <person name="Syme R.A."/>
            <person name="Lai Z."/>
            <person name="Hane J.K."/>
            <person name="Keiper F."/>
            <person name="Moffat C.S."/>
            <person name="Oliver R.P."/>
            <person name="Friesen T.L."/>
        </authorList>
    </citation>
    <scope>NUCLEOTIDE SEQUENCE [LARGE SCALE GENOMIC DNA]</scope>
    <source>
        <strain evidence="1 2">0-1</strain>
    </source>
</reference>
<evidence type="ECO:0000313" key="1">
    <source>
        <dbReference type="EMBL" id="EFQ87654.1"/>
    </source>
</evidence>
<accession>E3S2Z4</accession>